<evidence type="ECO:0000313" key="2">
    <source>
        <dbReference type="Proteomes" id="UP000201917"/>
    </source>
</evidence>
<dbReference type="Proteomes" id="UP000201917">
    <property type="component" value="Segment"/>
</dbReference>
<dbReference type="InterPro" id="IPR009672">
    <property type="entry name" value="Pkip-1"/>
</dbReference>
<evidence type="ECO:0000313" key="1">
    <source>
        <dbReference type="EMBL" id="AIU41350.1"/>
    </source>
</evidence>
<accession>A0A097P940</accession>
<name>A0A097P940_9ABAC</name>
<sequence length="171" mass="20472">MENCPILSLHQKRDRYQNEYELKQDTFFRLGKMKSVNSLNCVQELYAMSANLFGLDEQLYYLDNIKSKGDQVEFINNLSELQLSNDLVEDMYKRRDYNTILDHFGSDIKNEMMNRIMSKNAKRFVQVLAQFIDKRNAYRRKQKDNLLVELVSLKTLLIKHYCIMQKISMYK</sequence>
<protein>
    <submittedName>
        <fullName evidence="1">Pkip</fullName>
    </submittedName>
</protein>
<dbReference type="KEGG" id="vg:26382566"/>
<dbReference type="GeneID" id="26382566"/>
<dbReference type="RefSeq" id="YP_009186802.1">
    <property type="nucleotide sequence ID" value="NC_028636.1"/>
</dbReference>
<organism evidence="1 2">
    <name type="scientific">Sucra jujuba nucleopolyhedrovirus</name>
    <dbReference type="NCBI Taxonomy" id="1563660"/>
    <lineage>
        <taxon>Viruses</taxon>
        <taxon>Viruses incertae sedis</taxon>
        <taxon>Naldaviricetes</taxon>
        <taxon>Lefavirales</taxon>
        <taxon>Baculoviridae</taxon>
        <taxon>Alphabaculovirus</taxon>
        <taxon>Alphabaculovirus sujujubae</taxon>
    </lineage>
</organism>
<dbReference type="EMBL" id="KJ676450">
    <property type="protein sequence ID" value="AIU41350.1"/>
    <property type="molecule type" value="Genomic_DNA"/>
</dbReference>
<proteinExistence type="predicted"/>
<dbReference type="OrthoDB" id="12745at10239"/>
<dbReference type="Pfam" id="PF06878">
    <property type="entry name" value="Pkip-1"/>
    <property type="match status" value="1"/>
</dbReference>
<keyword evidence="2" id="KW-1185">Reference proteome</keyword>
<reference evidence="1 2" key="1">
    <citation type="journal article" date="2014" name="PLoS ONE">
        <title>Genomic Sequencing and Analysis of Sucra jujuba Nucleopolyhedrovirus.</title>
        <authorList>
            <person name="Liu X."/>
            <person name="Yin F."/>
            <person name="Zhu Z."/>
            <person name="Hou D."/>
            <person name="Wang J."/>
            <person name="Zhang L."/>
            <person name="Wang M."/>
            <person name="Wang H."/>
            <person name="Hu Z."/>
            <person name="Deng F."/>
        </authorList>
    </citation>
    <scope>NUCLEOTIDE SEQUENCE [LARGE SCALE GENOMIC DNA]</scope>
    <source>
        <strain evidence="1">473</strain>
    </source>
</reference>